<keyword evidence="3" id="KW-1185">Reference proteome</keyword>
<dbReference type="Proteomes" id="UP000273828">
    <property type="component" value="Unassembled WGS sequence"/>
</dbReference>
<proteinExistence type="predicted"/>
<keyword evidence="1" id="KW-0812">Transmembrane</keyword>
<feature type="transmembrane region" description="Helical" evidence="1">
    <location>
        <begin position="39"/>
        <end position="57"/>
    </location>
</feature>
<comment type="caution">
    <text evidence="2">The sequence shown here is derived from an EMBL/GenBank/DDBJ whole genome shotgun (WGS) entry which is preliminary data.</text>
</comment>
<evidence type="ECO:0000256" key="1">
    <source>
        <dbReference type="SAM" id="Phobius"/>
    </source>
</evidence>
<organism evidence="2 3">
    <name type="scientific">Natrarchaeobius halalkaliphilus</name>
    <dbReference type="NCBI Taxonomy" id="1679091"/>
    <lineage>
        <taxon>Archaea</taxon>
        <taxon>Methanobacteriati</taxon>
        <taxon>Methanobacteriota</taxon>
        <taxon>Stenosarchaea group</taxon>
        <taxon>Halobacteria</taxon>
        <taxon>Halobacteriales</taxon>
        <taxon>Natrialbaceae</taxon>
        <taxon>Natrarchaeobius</taxon>
    </lineage>
</organism>
<dbReference type="RefSeq" id="WP_124178000.1">
    <property type="nucleotide sequence ID" value="NZ_REFY01000003.1"/>
</dbReference>
<reference evidence="2 3" key="1">
    <citation type="submission" date="2018-10" db="EMBL/GenBank/DDBJ databases">
        <title>Natrarchaeobius chitinivorans gen. nov., sp. nov., and Natrarchaeobius haloalkaliphilus sp. nov., alkaliphilic, chitin-utilizing haloarchaea from hypersaline alkaline lakes.</title>
        <authorList>
            <person name="Sorokin D.Y."/>
            <person name="Elcheninov A.G."/>
            <person name="Kostrikina N.A."/>
            <person name="Bale N.J."/>
            <person name="Sinninghe Damste J.S."/>
            <person name="Khijniak T.V."/>
            <person name="Kublanov I.V."/>
            <person name="Toshchakov S.V."/>
        </authorList>
    </citation>
    <scope>NUCLEOTIDE SEQUENCE [LARGE SCALE GENOMIC DNA]</scope>
    <source>
        <strain evidence="2 3">AArcht-Sl</strain>
    </source>
</reference>
<accession>A0A3N6LRU8</accession>
<sequence>MSPELVGRLTRSERWTAVLVVVFTATIYPVYAVANPSLWLAWAIGTVATAGSLLVILNRSRST</sequence>
<evidence type="ECO:0000313" key="3">
    <source>
        <dbReference type="Proteomes" id="UP000273828"/>
    </source>
</evidence>
<gene>
    <name evidence="2" type="ORF">EA462_07845</name>
</gene>
<dbReference type="AlphaFoldDB" id="A0A3N6LRU8"/>
<dbReference type="OrthoDB" id="167440at2157"/>
<feature type="transmembrane region" description="Helical" evidence="1">
    <location>
        <begin position="15"/>
        <end position="33"/>
    </location>
</feature>
<keyword evidence="1" id="KW-1133">Transmembrane helix</keyword>
<keyword evidence="1" id="KW-0472">Membrane</keyword>
<evidence type="ECO:0000313" key="2">
    <source>
        <dbReference type="EMBL" id="RQG89914.1"/>
    </source>
</evidence>
<protein>
    <submittedName>
        <fullName evidence="2">Uncharacterized protein</fullName>
    </submittedName>
</protein>
<name>A0A3N6LRU8_9EURY</name>
<dbReference type="EMBL" id="REFY01000003">
    <property type="protein sequence ID" value="RQG89914.1"/>
    <property type="molecule type" value="Genomic_DNA"/>
</dbReference>